<dbReference type="InterPro" id="IPR012337">
    <property type="entry name" value="RNaseH-like_sf"/>
</dbReference>
<dbReference type="EMBL" id="FNRL01000042">
    <property type="protein sequence ID" value="SEB09654.1"/>
    <property type="molecule type" value="Genomic_DNA"/>
</dbReference>
<dbReference type="Proteomes" id="UP000199656">
    <property type="component" value="Unassembled WGS sequence"/>
</dbReference>
<dbReference type="NCBIfam" id="NF033516">
    <property type="entry name" value="transpos_IS3"/>
    <property type="match status" value="1"/>
</dbReference>
<protein>
    <submittedName>
        <fullName evidence="2">Putative transposase</fullName>
    </submittedName>
</protein>
<dbReference type="GO" id="GO:0015074">
    <property type="term" value="P:DNA integration"/>
    <property type="evidence" value="ECO:0007669"/>
    <property type="project" value="InterPro"/>
</dbReference>
<dbReference type="InterPro" id="IPR036397">
    <property type="entry name" value="RNaseH_sf"/>
</dbReference>
<gene>
    <name evidence="2" type="ORF">SAMN05660909_05421</name>
</gene>
<reference evidence="3" key="1">
    <citation type="submission" date="2016-10" db="EMBL/GenBank/DDBJ databases">
        <authorList>
            <person name="Varghese N."/>
            <person name="Submissions S."/>
        </authorList>
    </citation>
    <scope>NUCLEOTIDE SEQUENCE [LARGE SCALE GENOMIC DNA]</scope>
    <source>
        <strain evidence="3">DSM 23920</strain>
    </source>
</reference>
<dbReference type="GO" id="GO:0003676">
    <property type="term" value="F:nucleic acid binding"/>
    <property type="evidence" value="ECO:0007669"/>
    <property type="project" value="InterPro"/>
</dbReference>
<sequence>MHRKPGHEESYRKKVVTPQEKRDAVECLVKEEQLSIRKACKIAAIPRSTYEYRAIRRNDTAIQDALSALVEKHVDIGFWQSYYRLRNKGYAWNHKKVYRVYTDLKLNIRRRVKRRLPSRIKEALLIPETPNEVWSIDFMCDALVDGRKFRLLNVIDDFNRESLAIEVDTSLPSLRVIRVLERIIEGRGQPRCIRTDNGPEFISHKLQQWCESREIKLAYIQPGKPTQNAFIERKNGTLRRGLLNAYLFNSLAEVRLMAEEWRIDYNTERPHKALGYLSPGKYAERFYQGLLHEKL</sequence>
<evidence type="ECO:0000259" key="1">
    <source>
        <dbReference type="PROSITE" id="PS50994"/>
    </source>
</evidence>
<dbReference type="SUPFAM" id="SSF53098">
    <property type="entry name" value="Ribonuclease H-like"/>
    <property type="match status" value="1"/>
</dbReference>
<dbReference type="Pfam" id="PF13683">
    <property type="entry name" value="rve_3"/>
    <property type="match status" value="1"/>
</dbReference>
<keyword evidence="3" id="KW-1185">Reference proteome</keyword>
<dbReference type="PANTHER" id="PTHR47515:SF2">
    <property type="entry name" value="INTEGRASE CORE DOMAIN PROTEIN"/>
    <property type="match status" value="1"/>
</dbReference>
<organism evidence="2 3">
    <name type="scientific">Chitinophaga terrae</name>
    <name type="common">ex Kim and Jung 2007</name>
    <dbReference type="NCBI Taxonomy" id="408074"/>
    <lineage>
        <taxon>Bacteria</taxon>
        <taxon>Pseudomonadati</taxon>
        <taxon>Bacteroidota</taxon>
        <taxon>Chitinophagia</taxon>
        <taxon>Chitinophagales</taxon>
        <taxon>Chitinophagaceae</taxon>
        <taxon>Chitinophaga</taxon>
    </lineage>
</organism>
<dbReference type="PROSITE" id="PS50994">
    <property type="entry name" value="INTEGRASE"/>
    <property type="match status" value="1"/>
</dbReference>
<dbReference type="InterPro" id="IPR048020">
    <property type="entry name" value="Transpos_IS3"/>
</dbReference>
<dbReference type="Gene3D" id="3.30.420.10">
    <property type="entry name" value="Ribonuclease H-like superfamily/Ribonuclease H"/>
    <property type="match status" value="1"/>
</dbReference>
<dbReference type="AlphaFoldDB" id="A0A1H4GJA2"/>
<proteinExistence type="predicted"/>
<dbReference type="STRING" id="408074.SAMN05660909_05421"/>
<accession>A0A1H4GJA2</accession>
<dbReference type="PANTHER" id="PTHR47515">
    <property type="entry name" value="LOW CALCIUM RESPONSE LOCUS PROTEIN T"/>
    <property type="match status" value="1"/>
</dbReference>
<evidence type="ECO:0000313" key="3">
    <source>
        <dbReference type="Proteomes" id="UP000199656"/>
    </source>
</evidence>
<dbReference type="InterPro" id="IPR001584">
    <property type="entry name" value="Integrase_cat-core"/>
</dbReference>
<feature type="domain" description="Integrase catalytic" evidence="1">
    <location>
        <begin position="126"/>
        <end position="287"/>
    </location>
</feature>
<name>A0A1H4GJA2_9BACT</name>
<evidence type="ECO:0000313" key="2">
    <source>
        <dbReference type="EMBL" id="SEB09654.1"/>
    </source>
</evidence>